<keyword evidence="3" id="KW-1185">Reference proteome</keyword>
<comment type="caution">
    <text evidence="2">The sequence shown here is derived from an EMBL/GenBank/DDBJ whole genome shotgun (WGS) entry which is preliminary data.</text>
</comment>
<gene>
    <name evidence="2" type="ORF">V6N12_019943</name>
</gene>
<name>A0ABR2BGF7_9ROSI</name>
<dbReference type="EMBL" id="JBBPBM010000119">
    <property type="protein sequence ID" value="KAK8506250.1"/>
    <property type="molecule type" value="Genomic_DNA"/>
</dbReference>
<dbReference type="Proteomes" id="UP001472677">
    <property type="component" value="Unassembled WGS sequence"/>
</dbReference>
<evidence type="ECO:0000256" key="1">
    <source>
        <dbReference type="SAM" id="MobiDB-lite"/>
    </source>
</evidence>
<accession>A0ABR2BGF7</accession>
<organism evidence="2 3">
    <name type="scientific">Hibiscus sabdariffa</name>
    <name type="common">roselle</name>
    <dbReference type="NCBI Taxonomy" id="183260"/>
    <lineage>
        <taxon>Eukaryota</taxon>
        <taxon>Viridiplantae</taxon>
        <taxon>Streptophyta</taxon>
        <taxon>Embryophyta</taxon>
        <taxon>Tracheophyta</taxon>
        <taxon>Spermatophyta</taxon>
        <taxon>Magnoliopsida</taxon>
        <taxon>eudicotyledons</taxon>
        <taxon>Gunneridae</taxon>
        <taxon>Pentapetalae</taxon>
        <taxon>rosids</taxon>
        <taxon>malvids</taxon>
        <taxon>Malvales</taxon>
        <taxon>Malvaceae</taxon>
        <taxon>Malvoideae</taxon>
        <taxon>Hibiscus</taxon>
    </lineage>
</organism>
<evidence type="ECO:0000313" key="3">
    <source>
        <dbReference type="Proteomes" id="UP001472677"/>
    </source>
</evidence>
<feature type="compositionally biased region" description="Basic residues" evidence="1">
    <location>
        <begin position="155"/>
        <end position="164"/>
    </location>
</feature>
<feature type="region of interest" description="Disordered" evidence="1">
    <location>
        <begin position="122"/>
        <end position="171"/>
    </location>
</feature>
<evidence type="ECO:0000313" key="2">
    <source>
        <dbReference type="EMBL" id="KAK8506250.1"/>
    </source>
</evidence>
<proteinExistence type="predicted"/>
<protein>
    <submittedName>
        <fullName evidence="2">Uncharacterized protein</fullName>
    </submittedName>
</protein>
<sequence length="171" mass="19442">MPNDGTNLLEVPGNRLPETGSRQIKSLHIRGAWFYAGNDQPGRMKCSSIVKVVLKQLRAQRPRNNKGRMSAQIFQPRPKDENSRKGYSSHRNHEVTAQPSRVTVYKQAEQLFGLRHKPITLQDALPKSDPSRDNLPRPDPLSLAETSPLSSSRSRISKHHYRRSRSIDNQS</sequence>
<feature type="region of interest" description="Disordered" evidence="1">
    <location>
        <begin position="60"/>
        <end position="102"/>
    </location>
</feature>
<reference evidence="2 3" key="1">
    <citation type="journal article" date="2024" name="G3 (Bethesda)">
        <title>Genome assembly of Hibiscus sabdariffa L. provides insights into metabolisms of medicinal natural products.</title>
        <authorList>
            <person name="Kim T."/>
        </authorList>
    </citation>
    <scope>NUCLEOTIDE SEQUENCE [LARGE SCALE GENOMIC DNA]</scope>
    <source>
        <strain evidence="2">TK-2024</strain>
        <tissue evidence="2">Old leaves</tissue>
    </source>
</reference>